<evidence type="ECO:0000259" key="2">
    <source>
        <dbReference type="Pfam" id="PF10633"/>
    </source>
</evidence>
<proteinExistence type="predicted"/>
<keyword evidence="1" id="KW-0812">Transmembrane</keyword>
<organism evidence="3 4">
    <name type="scientific">Hungatella hathewayi</name>
    <dbReference type="NCBI Taxonomy" id="154046"/>
    <lineage>
        <taxon>Bacteria</taxon>
        <taxon>Bacillati</taxon>
        <taxon>Bacillota</taxon>
        <taxon>Clostridia</taxon>
        <taxon>Lachnospirales</taxon>
        <taxon>Lachnospiraceae</taxon>
        <taxon>Hungatella</taxon>
    </lineage>
</organism>
<keyword evidence="1" id="KW-0472">Membrane</keyword>
<gene>
    <name evidence="3" type="ORF">ERS852407_02294</name>
</gene>
<protein>
    <submittedName>
        <fullName evidence="3">NPCBM-associated, NEW3 domain of alpha-galactosidase</fullName>
    </submittedName>
</protein>
<dbReference type="PANTHER" id="PTHR39198">
    <property type="entry name" value="HYPOTHETICAL MEMBRANE PROTEIN, CONSERVED"/>
    <property type="match status" value="1"/>
</dbReference>
<dbReference type="InterPro" id="IPR013783">
    <property type="entry name" value="Ig-like_fold"/>
</dbReference>
<dbReference type="Gene3D" id="2.60.40.10">
    <property type="entry name" value="Immunoglobulins"/>
    <property type="match status" value="2"/>
</dbReference>
<feature type="transmembrane region" description="Helical" evidence="1">
    <location>
        <begin position="376"/>
        <end position="396"/>
    </location>
</feature>
<feature type="domain" description="Alpha-galactosidase NEW3" evidence="2">
    <location>
        <begin position="170"/>
        <end position="246"/>
    </location>
</feature>
<sequence>MEEAIVSKRNEKRRVWAFLAVFLAAALFLFLNVHTAYAAEGLKLSTDYPGISVKPGDNLNIPVTLDNYTGSSLDAEVKVSAMPDGWEGYLQGGNYQVSRIHVKNGEAGAEMTLHVTVPKELTEGTYVVEVGASSASGLSDTLSISFLVNEMKAGKGSFTSEYPQQEGTTGTNFSFSTTLINNGLKSQSYSLSSNAPAGWNVSFTPTGETTKVAAIEVESSTSKGLTVSVTPPEGIAAGEYDISCSAVSAEETLSTDLKVVITGSYGLKVGTPDGRLSFDAYAGKESDVTLNVTNTGNVDLQDVSLNSSLPSGWTVTYNLENNVIPSIPAGSTTEVIAHVKPGSEAITGDYVNTFTAKCEQAESSADFRVSVKTSTIWGIVAVVIILCTAGGLGYVFRKYGRR</sequence>
<name>A0A174DRC6_9FIRM</name>
<evidence type="ECO:0000313" key="3">
    <source>
        <dbReference type="EMBL" id="CUO26808.1"/>
    </source>
</evidence>
<dbReference type="InterPro" id="IPR018905">
    <property type="entry name" value="A-galactase_NEW3"/>
</dbReference>
<accession>A0A174DRC6</accession>
<evidence type="ECO:0000313" key="4">
    <source>
        <dbReference type="Proteomes" id="UP000095651"/>
    </source>
</evidence>
<dbReference type="RefSeq" id="WP_055655150.1">
    <property type="nucleotide sequence ID" value="NZ_CABIXC010000005.1"/>
</dbReference>
<dbReference type="Pfam" id="PF10633">
    <property type="entry name" value="NPCBM_assoc"/>
    <property type="match status" value="2"/>
</dbReference>
<dbReference type="Proteomes" id="UP000095651">
    <property type="component" value="Unassembled WGS sequence"/>
</dbReference>
<dbReference type="PANTHER" id="PTHR39198:SF1">
    <property type="entry name" value="ALPHA-GALACTOSIDASE NEW3 DOMAIN-CONTAINING PROTEIN"/>
    <property type="match status" value="1"/>
</dbReference>
<dbReference type="EMBL" id="CYZE01000005">
    <property type="protein sequence ID" value="CUO26808.1"/>
    <property type="molecule type" value="Genomic_DNA"/>
</dbReference>
<reference evidence="3 4" key="1">
    <citation type="submission" date="2015-09" db="EMBL/GenBank/DDBJ databases">
        <authorList>
            <consortium name="Pathogen Informatics"/>
        </authorList>
    </citation>
    <scope>NUCLEOTIDE SEQUENCE [LARGE SCALE GENOMIC DNA]</scope>
    <source>
        <strain evidence="3 4">2789STDY5608850</strain>
    </source>
</reference>
<dbReference type="AlphaFoldDB" id="A0A174DRC6"/>
<feature type="domain" description="Alpha-galactosidase NEW3" evidence="2">
    <location>
        <begin position="282"/>
        <end position="357"/>
    </location>
</feature>
<keyword evidence="1" id="KW-1133">Transmembrane helix</keyword>
<evidence type="ECO:0000256" key="1">
    <source>
        <dbReference type="SAM" id="Phobius"/>
    </source>
</evidence>